<proteinExistence type="predicted"/>
<dbReference type="SUPFAM" id="SSF69000">
    <property type="entry name" value="FAD-dependent thiol oxidase"/>
    <property type="match status" value="1"/>
</dbReference>
<dbReference type="Proteomes" id="UP000717996">
    <property type="component" value="Unassembled WGS sequence"/>
</dbReference>
<comment type="cofactor">
    <cofactor evidence="1 6">
        <name>FAD</name>
        <dbReference type="ChEBI" id="CHEBI:57692"/>
    </cofactor>
</comment>
<evidence type="ECO:0000313" key="8">
    <source>
        <dbReference type="EMBL" id="KAG1543704.1"/>
    </source>
</evidence>
<keyword evidence="2 6" id="KW-0285">Flavoprotein</keyword>
<dbReference type="GO" id="GO:0050660">
    <property type="term" value="F:flavin adenine dinucleotide binding"/>
    <property type="evidence" value="ECO:0007669"/>
    <property type="project" value="TreeGrafter"/>
</dbReference>
<dbReference type="Pfam" id="PF04777">
    <property type="entry name" value="Evr1_Alr"/>
    <property type="match status" value="1"/>
</dbReference>
<dbReference type="EC" id="1.8.3.2" evidence="6"/>
<evidence type="ECO:0000313" key="9">
    <source>
        <dbReference type="Proteomes" id="UP000717996"/>
    </source>
</evidence>
<evidence type="ECO:0000256" key="3">
    <source>
        <dbReference type="ARBA" id="ARBA00022827"/>
    </source>
</evidence>
<dbReference type="InterPro" id="IPR039799">
    <property type="entry name" value="ALR/ERV"/>
</dbReference>
<dbReference type="InterPro" id="IPR036774">
    <property type="entry name" value="ERV/ALR_sulphydryl_oxid_sf"/>
</dbReference>
<dbReference type="FunFam" id="1.20.120.310:FF:000002">
    <property type="entry name" value="Sulfhydryl oxidase"/>
    <property type="match status" value="1"/>
</dbReference>
<dbReference type="OrthoDB" id="59470at2759"/>
<keyword evidence="5" id="KW-1015">Disulfide bond</keyword>
<dbReference type="GO" id="GO:0005739">
    <property type="term" value="C:mitochondrion"/>
    <property type="evidence" value="ECO:0007669"/>
    <property type="project" value="TreeGrafter"/>
</dbReference>
<comment type="caution">
    <text evidence="8">The sequence shown here is derived from an EMBL/GenBank/DDBJ whole genome shotgun (WGS) entry which is preliminary data.</text>
</comment>
<dbReference type="InterPro" id="IPR017905">
    <property type="entry name" value="ERV/ALR_sulphydryl_oxidase"/>
</dbReference>
<dbReference type="PANTHER" id="PTHR12645">
    <property type="entry name" value="ALR/ERV"/>
    <property type="match status" value="1"/>
</dbReference>
<comment type="catalytic activity">
    <reaction evidence="6">
        <text>2 R'C(R)SH + O2 = R'C(R)S-S(R)CR' + H2O2</text>
        <dbReference type="Rhea" id="RHEA:17357"/>
        <dbReference type="ChEBI" id="CHEBI:15379"/>
        <dbReference type="ChEBI" id="CHEBI:16240"/>
        <dbReference type="ChEBI" id="CHEBI:16520"/>
        <dbReference type="ChEBI" id="CHEBI:17412"/>
        <dbReference type="EC" id="1.8.3.2"/>
    </reaction>
</comment>
<organism evidence="8 9">
    <name type="scientific">Rhizopus oryzae</name>
    <name type="common">Mucormycosis agent</name>
    <name type="synonym">Rhizopus arrhizus var. delemar</name>
    <dbReference type="NCBI Taxonomy" id="64495"/>
    <lineage>
        <taxon>Eukaryota</taxon>
        <taxon>Fungi</taxon>
        <taxon>Fungi incertae sedis</taxon>
        <taxon>Mucoromycota</taxon>
        <taxon>Mucoromycotina</taxon>
        <taxon>Mucoromycetes</taxon>
        <taxon>Mucorales</taxon>
        <taxon>Mucorineae</taxon>
        <taxon>Rhizopodaceae</taxon>
        <taxon>Rhizopus</taxon>
    </lineage>
</organism>
<gene>
    <name evidence="8" type="ORF">G6F51_006514</name>
</gene>
<evidence type="ECO:0000256" key="1">
    <source>
        <dbReference type="ARBA" id="ARBA00001974"/>
    </source>
</evidence>
<keyword evidence="4 6" id="KW-0560">Oxidoreductase</keyword>
<evidence type="ECO:0000256" key="4">
    <source>
        <dbReference type="ARBA" id="ARBA00023002"/>
    </source>
</evidence>
<name>A0A9P6YAR0_RHIOR</name>
<dbReference type="PANTHER" id="PTHR12645:SF1">
    <property type="entry name" value="FAD-LINKED SULFHYDRYL OXIDASE ERV2"/>
    <property type="match status" value="1"/>
</dbReference>
<evidence type="ECO:0000256" key="5">
    <source>
        <dbReference type="ARBA" id="ARBA00023157"/>
    </source>
</evidence>
<protein>
    <recommendedName>
        <fullName evidence="6">Sulfhydryl oxidase</fullName>
        <ecNumber evidence="6">1.8.3.2</ecNumber>
    </recommendedName>
</protein>
<dbReference type="EMBL" id="JAANIT010000892">
    <property type="protein sequence ID" value="KAG1543704.1"/>
    <property type="molecule type" value="Genomic_DNA"/>
</dbReference>
<accession>A0A9P6YAR0</accession>
<evidence type="ECO:0000256" key="6">
    <source>
        <dbReference type="RuleBase" id="RU371123"/>
    </source>
</evidence>
<reference evidence="8" key="1">
    <citation type="journal article" date="2020" name="Microb. Genom.">
        <title>Genetic diversity of clinical and environmental Mucorales isolates obtained from an investigation of mucormycosis cases among solid organ transplant recipients.</title>
        <authorList>
            <person name="Nguyen M.H."/>
            <person name="Kaul D."/>
            <person name="Muto C."/>
            <person name="Cheng S.J."/>
            <person name="Richter R.A."/>
            <person name="Bruno V.M."/>
            <person name="Liu G."/>
            <person name="Beyhan S."/>
            <person name="Sundermann A.J."/>
            <person name="Mounaud S."/>
            <person name="Pasculle A.W."/>
            <person name="Nierman W.C."/>
            <person name="Driscoll E."/>
            <person name="Cumbie R."/>
            <person name="Clancy C.J."/>
            <person name="Dupont C.L."/>
        </authorList>
    </citation>
    <scope>NUCLEOTIDE SEQUENCE</scope>
    <source>
        <strain evidence="8">GL16</strain>
    </source>
</reference>
<dbReference type="PROSITE" id="PS51324">
    <property type="entry name" value="ERV_ALR"/>
    <property type="match status" value="1"/>
</dbReference>
<evidence type="ECO:0000259" key="7">
    <source>
        <dbReference type="PROSITE" id="PS51324"/>
    </source>
</evidence>
<keyword evidence="3 6" id="KW-0274">FAD</keyword>
<sequence length="273" mass="31595">MKSSEFAPEEDTQVIMGHMTNQTERAQLGRATWKFLHTMMARYPEVPTKRERESLNDFMLLFSKLYPCGECAHHFNQLITKYPPQTSSRSAASQWLCAMHNKVNERLRKPIFDCTYDFPRKRLISEENFAKDMAAMSLNHSSNRNPKKYDGRRIIYNISNFMQTDKGNNVIRIDDINKFLAENKDDDSSFMSLAVDHKTFIDDVDSGLPLEIDPGDSKPRVPDFILSDTVLLDPRDKIALEDIMKHQQNDHSTRIEVLNEPSVYSVPVNMELD</sequence>
<evidence type="ECO:0000256" key="2">
    <source>
        <dbReference type="ARBA" id="ARBA00022630"/>
    </source>
</evidence>
<dbReference type="Gene3D" id="1.20.120.310">
    <property type="entry name" value="ERV/ALR sulfhydryl oxidase domain"/>
    <property type="match status" value="1"/>
</dbReference>
<feature type="domain" description="ERV/ALR sulfhydryl oxidase" evidence="7">
    <location>
        <begin position="21"/>
        <end position="123"/>
    </location>
</feature>
<dbReference type="AlphaFoldDB" id="A0A9P6YAR0"/>
<dbReference type="GO" id="GO:0016971">
    <property type="term" value="F:flavin-dependent sulfhydryl oxidase activity"/>
    <property type="evidence" value="ECO:0007669"/>
    <property type="project" value="InterPro"/>
</dbReference>